<dbReference type="NCBIfam" id="NF033465">
    <property type="entry name" value="PTPA-CTERM"/>
    <property type="match status" value="1"/>
</dbReference>
<sequence length="208" mass="21878">MKEKLAGLGLAVGTALMLGMILADSAQAFSLGNTVTVTNLLDKDDLDPEIFQGPTDVAVVGSNIELEQFGGIWDIDLGNNSISFTLNSRFGNVTSGKDIYRFLAPSFGQPGQNRVTGFEITPLAGSLAFRKGKDPMVKLLAGNWIDVVFPLGFAPGDAPNLTSIPGQLGFKIDLTIEPTPVPAPALLPGLVGMGLAAWRKRHGGDQDA</sequence>
<evidence type="ECO:0008006" key="3">
    <source>
        <dbReference type="Google" id="ProtNLM"/>
    </source>
</evidence>
<protein>
    <recommendedName>
        <fullName evidence="3">PTPA-CTERM sorting domain-containing protein</fullName>
    </recommendedName>
</protein>
<evidence type="ECO:0000313" key="2">
    <source>
        <dbReference type="Proteomes" id="UP000249081"/>
    </source>
</evidence>
<name>A0A2W4WGQ4_9CYAN</name>
<comment type="caution">
    <text evidence="1">The sequence shown here is derived from an EMBL/GenBank/DDBJ whole genome shotgun (WGS) entry which is preliminary data.</text>
</comment>
<reference evidence="2" key="1">
    <citation type="submission" date="2018-04" db="EMBL/GenBank/DDBJ databases">
        <authorList>
            <person name="Cornet L."/>
        </authorList>
    </citation>
    <scope>NUCLEOTIDE SEQUENCE [LARGE SCALE GENOMIC DNA]</scope>
</reference>
<gene>
    <name evidence="1" type="ORF">DCF17_05380</name>
</gene>
<organism evidence="1 2">
    <name type="scientific">Shackletoniella antarctica</name>
    <dbReference type="NCBI Taxonomy" id="268115"/>
    <lineage>
        <taxon>Bacteria</taxon>
        <taxon>Bacillati</taxon>
        <taxon>Cyanobacteriota</taxon>
        <taxon>Cyanophyceae</taxon>
        <taxon>Oculatellales</taxon>
        <taxon>Oculatellaceae</taxon>
        <taxon>Shackletoniella</taxon>
    </lineage>
</organism>
<accession>A0A2W4WGQ4</accession>
<evidence type="ECO:0000313" key="1">
    <source>
        <dbReference type="EMBL" id="PZO43632.1"/>
    </source>
</evidence>
<dbReference type="AlphaFoldDB" id="A0A2W4WGQ4"/>
<reference evidence="1 2" key="2">
    <citation type="submission" date="2018-06" db="EMBL/GenBank/DDBJ databases">
        <title>Metagenomic assembly of (sub)arctic Cyanobacteria and their associated microbiome from non-axenic cultures.</title>
        <authorList>
            <person name="Baurain D."/>
        </authorList>
    </citation>
    <scope>NUCLEOTIDE SEQUENCE [LARGE SCALE GENOMIC DNA]</scope>
    <source>
        <strain evidence="1">ULC041bin1</strain>
    </source>
</reference>
<proteinExistence type="predicted"/>
<dbReference type="Proteomes" id="UP000249081">
    <property type="component" value="Unassembled WGS sequence"/>
</dbReference>
<dbReference type="EMBL" id="QBMN01000025">
    <property type="protein sequence ID" value="PZO43632.1"/>
    <property type="molecule type" value="Genomic_DNA"/>
</dbReference>